<feature type="signal peptide" evidence="2">
    <location>
        <begin position="1"/>
        <end position="21"/>
    </location>
</feature>
<organism evidence="3 4">
    <name type="scientific">Dickeya zeae</name>
    <dbReference type="NCBI Taxonomy" id="204042"/>
    <lineage>
        <taxon>Bacteria</taxon>
        <taxon>Pseudomonadati</taxon>
        <taxon>Pseudomonadota</taxon>
        <taxon>Gammaproteobacteria</taxon>
        <taxon>Enterobacterales</taxon>
        <taxon>Pectobacteriaceae</taxon>
        <taxon>Dickeya</taxon>
    </lineage>
</organism>
<keyword evidence="1" id="KW-0175">Coiled coil</keyword>
<keyword evidence="2" id="KW-0732">Signal</keyword>
<dbReference type="RefSeq" id="WP_168361496.1">
    <property type="nucleotide sequence ID" value="NZ_CP033622.1"/>
</dbReference>
<dbReference type="Proteomes" id="UP000500801">
    <property type="component" value="Chromosome"/>
</dbReference>
<evidence type="ECO:0000313" key="3">
    <source>
        <dbReference type="EMBL" id="QIZ49884.1"/>
    </source>
</evidence>
<proteinExistence type="predicted"/>
<accession>A0AAE7CYE8</accession>
<gene>
    <name evidence="3" type="ORF">DWG24_03315</name>
</gene>
<reference evidence="3 4" key="1">
    <citation type="submission" date="2018-11" db="EMBL/GenBank/DDBJ databases">
        <title>Complete genome sequence of Dickeya zeae strain CE1 infecting Canna edulis Ker-Gawl. in China.</title>
        <authorList>
            <person name="Zhang J."/>
            <person name="Lin B."/>
            <person name="Shen H."/>
            <person name="Jiang S."/>
            <person name="Pu X."/>
            <person name="Sun D."/>
        </authorList>
    </citation>
    <scope>NUCLEOTIDE SEQUENCE [LARGE SCALE GENOMIC DNA]</scope>
    <source>
        <strain evidence="3 4">CE1</strain>
    </source>
</reference>
<feature type="chain" id="PRO_5042192965" evidence="2">
    <location>
        <begin position="22"/>
        <end position="188"/>
    </location>
</feature>
<name>A0AAE7CYE8_9GAMM</name>
<evidence type="ECO:0000256" key="2">
    <source>
        <dbReference type="SAM" id="SignalP"/>
    </source>
</evidence>
<protein>
    <submittedName>
        <fullName evidence="3">Uncharacterized protein</fullName>
    </submittedName>
</protein>
<feature type="coiled-coil region" evidence="1">
    <location>
        <begin position="149"/>
        <end position="188"/>
    </location>
</feature>
<evidence type="ECO:0000313" key="4">
    <source>
        <dbReference type="Proteomes" id="UP000500801"/>
    </source>
</evidence>
<dbReference type="EMBL" id="CP033622">
    <property type="protein sequence ID" value="QIZ49884.1"/>
    <property type="molecule type" value="Genomic_DNA"/>
</dbReference>
<sequence length="188" mass="21609">MKKIALASLLMTLLVSFHSNATVNLIRNEDKILSSDIIKEGKNKGIIEISIQDNQRFDIIDDGEYIGTIIPARGFYNNYNPLCFIGWSTDKKTISKIIPSIGQGYFELSLCSKLDAIGKIEEKGRTFIGFVYTVGLRDRYSQNYFLIELNREKRTIEDKSQLIEKFQNDSEKKSIADLRRDIKKIDEK</sequence>
<evidence type="ECO:0000256" key="1">
    <source>
        <dbReference type="SAM" id="Coils"/>
    </source>
</evidence>
<dbReference type="AlphaFoldDB" id="A0AAE7CYE8"/>